<dbReference type="CDD" id="cd13225">
    <property type="entry name" value="PH-like_bacteria"/>
    <property type="match status" value="1"/>
</dbReference>
<name>A0ABS5U3C8_9BACT</name>
<evidence type="ECO:0000259" key="1">
    <source>
        <dbReference type="Pfam" id="PF08000"/>
    </source>
</evidence>
<dbReference type="SUPFAM" id="SSF50729">
    <property type="entry name" value="PH domain-like"/>
    <property type="match status" value="1"/>
</dbReference>
<dbReference type="PANTHER" id="PTHR35796">
    <property type="entry name" value="HYPOTHETICAL CYTOSOLIC PROTEIN"/>
    <property type="match status" value="1"/>
</dbReference>
<accession>A0ABS5U3C8</accession>
<dbReference type="Gene3D" id="2.30.29.50">
    <property type="entry name" value="Bacterial Pleckstrin homology domain"/>
    <property type="match status" value="1"/>
</dbReference>
<dbReference type="PANTHER" id="PTHR35796:SF3">
    <property type="entry name" value="BHLH DOMAIN-CONTAINING PROTEIN"/>
    <property type="match status" value="1"/>
</dbReference>
<protein>
    <submittedName>
        <fullName evidence="2">PH domain-containing protein</fullName>
    </submittedName>
</protein>
<dbReference type="EMBL" id="JAHDYS010000001">
    <property type="protein sequence ID" value="MBT1070167.1"/>
    <property type="molecule type" value="Genomic_DNA"/>
</dbReference>
<keyword evidence="3" id="KW-1185">Reference proteome</keyword>
<evidence type="ECO:0000313" key="2">
    <source>
        <dbReference type="EMBL" id="MBT1070167.1"/>
    </source>
</evidence>
<comment type="caution">
    <text evidence="2">The sequence shown here is derived from an EMBL/GenBank/DDBJ whole genome shotgun (WGS) entry which is preliminary data.</text>
</comment>
<dbReference type="Pfam" id="PF08000">
    <property type="entry name" value="bPH_1"/>
    <property type="match status" value="1"/>
</dbReference>
<gene>
    <name evidence="2" type="ORF">KJB30_00020</name>
</gene>
<dbReference type="Proteomes" id="UP000784128">
    <property type="component" value="Unassembled WGS sequence"/>
</dbReference>
<dbReference type="InterPro" id="IPR037063">
    <property type="entry name" value="PHb_sf"/>
</dbReference>
<proteinExistence type="predicted"/>
<dbReference type="InterPro" id="IPR012544">
    <property type="entry name" value="PHb"/>
</dbReference>
<sequence length="125" mass="14044">MGLFSGETKSAGSAETRKFHAEYGQLLADGEIIDAGFVVFRDTFLFTNKRLILIDIQGVSGRQIEYLSIPYGSIRKFSVQTGEKFDLNAELKLWIGNDTIPLEKKFNKDVNIYDVQKVLAGHVLK</sequence>
<organism evidence="2 3">
    <name type="scientific">Pelotalea chapellei</name>
    <dbReference type="NCBI Taxonomy" id="44671"/>
    <lineage>
        <taxon>Bacteria</taxon>
        <taxon>Pseudomonadati</taxon>
        <taxon>Thermodesulfobacteriota</taxon>
        <taxon>Desulfuromonadia</taxon>
        <taxon>Geobacterales</taxon>
        <taxon>Geobacteraceae</taxon>
        <taxon>Pelotalea</taxon>
    </lineage>
</organism>
<reference evidence="2 3" key="1">
    <citation type="submission" date="2021-05" db="EMBL/GenBank/DDBJ databases">
        <title>The draft genome of Geobacter chapellei DSM 13688.</title>
        <authorList>
            <person name="Xu Z."/>
            <person name="Masuda Y."/>
            <person name="Itoh H."/>
            <person name="Senoo K."/>
        </authorList>
    </citation>
    <scope>NUCLEOTIDE SEQUENCE [LARGE SCALE GENOMIC DNA]</scope>
    <source>
        <strain evidence="2 3">DSM 13688</strain>
    </source>
</reference>
<feature type="domain" description="Bacterial Pleckstrin homology" evidence="1">
    <location>
        <begin position="2"/>
        <end position="123"/>
    </location>
</feature>
<dbReference type="RefSeq" id="WP_214295889.1">
    <property type="nucleotide sequence ID" value="NZ_JAHDYS010000001.1"/>
</dbReference>
<evidence type="ECO:0000313" key="3">
    <source>
        <dbReference type="Proteomes" id="UP000784128"/>
    </source>
</evidence>